<dbReference type="Proteomes" id="UP001432322">
    <property type="component" value="Unassembled WGS sequence"/>
</dbReference>
<dbReference type="EMBL" id="BTSY01000003">
    <property type="protein sequence ID" value="GMT17363.1"/>
    <property type="molecule type" value="Genomic_DNA"/>
</dbReference>
<gene>
    <name evidence="1" type="ORF">PFISCL1PPCAC_8660</name>
</gene>
<name>A0AAV5VGM0_9BILA</name>
<sequence>ETLSGIFAFRLEIFDTLRQFVNEEFNWIPFLTRLAHFETHLKQNVAEHYSSGKAEEPHVPAMEHTKASCPWWHESYAESADRFHNLEEKYSLMD</sequence>
<comment type="caution">
    <text evidence="1">The sequence shown here is derived from an EMBL/GenBank/DDBJ whole genome shotgun (WGS) entry which is preliminary data.</text>
</comment>
<proteinExistence type="predicted"/>
<reference evidence="1" key="1">
    <citation type="submission" date="2023-10" db="EMBL/GenBank/DDBJ databases">
        <title>Genome assembly of Pristionchus species.</title>
        <authorList>
            <person name="Yoshida K."/>
            <person name="Sommer R.J."/>
        </authorList>
    </citation>
    <scope>NUCLEOTIDE SEQUENCE</scope>
    <source>
        <strain evidence="1">RS5133</strain>
    </source>
</reference>
<evidence type="ECO:0000313" key="1">
    <source>
        <dbReference type="EMBL" id="GMT17363.1"/>
    </source>
</evidence>
<protein>
    <submittedName>
        <fullName evidence="1">Uncharacterized protein</fullName>
    </submittedName>
</protein>
<evidence type="ECO:0000313" key="2">
    <source>
        <dbReference type="Proteomes" id="UP001432322"/>
    </source>
</evidence>
<organism evidence="1 2">
    <name type="scientific">Pristionchus fissidentatus</name>
    <dbReference type="NCBI Taxonomy" id="1538716"/>
    <lineage>
        <taxon>Eukaryota</taxon>
        <taxon>Metazoa</taxon>
        <taxon>Ecdysozoa</taxon>
        <taxon>Nematoda</taxon>
        <taxon>Chromadorea</taxon>
        <taxon>Rhabditida</taxon>
        <taxon>Rhabditina</taxon>
        <taxon>Diplogasteromorpha</taxon>
        <taxon>Diplogasteroidea</taxon>
        <taxon>Neodiplogasteridae</taxon>
        <taxon>Pristionchus</taxon>
    </lineage>
</organism>
<accession>A0AAV5VGM0</accession>
<keyword evidence="2" id="KW-1185">Reference proteome</keyword>
<feature type="non-terminal residue" evidence="1">
    <location>
        <position position="1"/>
    </location>
</feature>
<dbReference type="AlphaFoldDB" id="A0AAV5VGM0"/>